<feature type="compositionally biased region" description="Polar residues" evidence="1">
    <location>
        <begin position="125"/>
        <end position="137"/>
    </location>
</feature>
<evidence type="ECO:0000256" key="1">
    <source>
        <dbReference type="SAM" id="MobiDB-lite"/>
    </source>
</evidence>
<feature type="region of interest" description="Disordered" evidence="1">
    <location>
        <begin position="125"/>
        <end position="168"/>
    </location>
</feature>
<feature type="transmembrane region" description="Helical" evidence="2">
    <location>
        <begin position="39"/>
        <end position="58"/>
    </location>
</feature>
<sequence length="340" mass="38436">MAEKPEILPSRENQHMQGADEDHQIAEPSEMRQRRIKQTFFRSVFSVSFGALAIWGFNEFLQTRGYQSKGGSRVFLALAWLGLVLLCLSWLYKRRYWKGWFIGAVLATGAIAFLLDRSIPMATQPSQGKENLPTLSITGPPPKPSLSQSEPSGPMPQSLRSTRRSSASRLDDAVRPQMHLYKPYDFSPPQEGQEQRVNVYFENLGPSTVDLSMRGRVTVAISDSDKPIPSNNDNWLDLQEHVWRYFAADEPQNTNFNMTVPPGKNYVTIKGNEKFSQQTAQSLASADGRVIAFILGRFKWRGPDRLIHTYEFCSFTLGHQDAIFNCNHHNGPTPKAEATR</sequence>
<organism evidence="3 4">
    <name type="scientific">Occallatibacter riparius</name>
    <dbReference type="NCBI Taxonomy" id="1002689"/>
    <lineage>
        <taxon>Bacteria</taxon>
        <taxon>Pseudomonadati</taxon>
        <taxon>Acidobacteriota</taxon>
        <taxon>Terriglobia</taxon>
        <taxon>Terriglobales</taxon>
        <taxon>Acidobacteriaceae</taxon>
        <taxon>Occallatibacter</taxon>
    </lineage>
</organism>
<evidence type="ECO:0000313" key="3">
    <source>
        <dbReference type="EMBL" id="UWZ82741.1"/>
    </source>
</evidence>
<dbReference type="EMBL" id="CP093313">
    <property type="protein sequence ID" value="UWZ82741.1"/>
    <property type="molecule type" value="Genomic_DNA"/>
</dbReference>
<feature type="compositionally biased region" description="Low complexity" evidence="1">
    <location>
        <begin position="158"/>
        <end position="168"/>
    </location>
</feature>
<protein>
    <submittedName>
        <fullName evidence="3">Uncharacterized protein</fullName>
    </submittedName>
</protein>
<dbReference type="KEGG" id="orp:MOP44_19480"/>
<keyword evidence="2" id="KW-0812">Transmembrane</keyword>
<dbReference type="Proteomes" id="UP001059380">
    <property type="component" value="Chromosome"/>
</dbReference>
<keyword evidence="4" id="KW-1185">Reference proteome</keyword>
<proteinExistence type="predicted"/>
<feature type="compositionally biased region" description="Basic and acidic residues" evidence="1">
    <location>
        <begin position="12"/>
        <end position="22"/>
    </location>
</feature>
<evidence type="ECO:0000256" key="2">
    <source>
        <dbReference type="SAM" id="Phobius"/>
    </source>
</evidence>
<feature type="region of interest" description="Disordered" evidence="1">
    <location>
        <begin position="1"/>
        <end position="22"/>
    </location>
</feature>
<dbReference type="RefSeq" id="WP_260791929.1">
    <property type="nucleotide sequence ID" value="NZ_CP093313.1"/>
</dbReference>
<gene>
    <name evidence="3" type="ORF">MOP44_19480</name>
</gene>
<evidence type="ECO:0000313" key="4">
    <source>
        <dbReference type="Proteomes" id="UP001059380"/>
    </source>
</evidence>
<keyword evidence="2" id="KW-0472">Membrane</keyword>
<reference evidence="3" key="1">
    <citation type="submission" date="2021-04" db="EMBL/GenBank/DDBJ databases">
        <title>Phylogenetic analysis of Acidobacteriaceae.</title>
        <authorList>
            <person name="Qiu L."/>
            <person name="Zhang Q."/>
        </authorList>
    </citation>
    <scope>NUCLEOTIDE SEQUENCE</scope>
    <source>
        <strain evidence="3">DSM 25168</strain>
    </source>
</reference>
<feature type="transmembrane region" description="Helical" evidence="2">
    <location>
        <begin position="70"/>
        <end position="92"/>
    </location>
</feature>
<accession>A0A9J7BNJ9</accession>
<keyword evidence="2" id="KW-1133">Transmembrane helix</keyword>
<name>A0A9J7BNJ9_9BACT</name>
<dbReference type="AlphaFoldDB" id="A0A9J7BNJ9"/>
<feature type="transmembrane region" description="Helical" evidence="2">
    <location>
        <begin position="99"/>
        <end position="115"/>
    </location>
</feature>